<dbReference type="PROSITE" id="PS50885">
    <property type="entry name" value="HAMP"/>
    <property type="match status" value="1"/>
</dbReference>
<keyword evidence="5" id="KW-1133">Transmembrane helix</keyword>
<dbReference type="PANTHER" id="PTHR43531">
    <property type="entry name" value="PROTEIN ICFG"/>
    <property type="match status" value="1"/>
</dbReference>
<dbReference type="AlphaFoldDB" id="A0A3A3G592"/>
<dbReference type="PRINTS" id="PR00260">
    <property type="entry name" value="CHEMTRNSDUCR"/>
</dbReference>
<organism evidence="8 9">
    <name type="scientific">Noviherbaspirillum sedimenti</name>
    <dbReference type="NCBI Taxonomy" id="2320865"/>
    <lineage>
        <taxon>Bacteria</taxon>
        <taxon>Pseudomonadati</taxon>
        <taxon>Pseudomonadota</taxon>
        <taxon>Betaproteobacteria</taxon>
        <taxon>Burkholderiales</taxon>
        <taxon>Oxalobacteraceae</taxon>
        <taxon>Noviherbaspirillum</taxon>
    </lineage>
</organism>
<comment type="caution">
    <text evidence="8">The sequence shown here is derived from an EMBL/GenBank/DDBJ whole genome shotgun (WGS) entry which is preliminary data.</text>
</comment>
<name>A0A3A3G592_9BURK</name>
<dbReference type="CDD" id="cd11386">
    <property type="entry name" value="MCP_signal"/>
    <property type="match status" value="1"/>
</dbReference>
<evidence type="ECO:0000259" key="6">
    <source>
        <dbReference type="PROSITE" id="PS50111"/>
    </source>
</evidence>
<feature type="transmembrane region" description="Helical" evidence="5">
    <location>
        <begin position="21"/>
        <end position="40"/>
    </location>
</feature>
<reference evidence="9" key="1">
    <citation type="submission" date="2018-09" db="EMBL/GenBank/DDBJ databases">
        <authorList>
            <person name="Zhu H."/>
        </authorList>
    </citation>
    <scope>NUCLEOTIDE SEQUENCE [LARGE SCALE GENOMIC DNA]</scope>
    <source>
        <strain evidence="9">K1S02-23</strain>
    </source>
</reference>
<gene>
    <name evidence="8" type="ORF">D3878_10465</name>
</gene>
<evidence type="ECO:0000256" key="1">
    <source>
        <dbReference type="ARBA" id="ARBA00004370"/>
    </source>
</evidence>
<dbReference type="EMBL" id="QYUQ01000002">
    <property type="protein sequence ID" value="RJG01949.1"/>
    <property type="molecule type" value="Genomic_DNA"/>
</dbReference>
<dbReference type="SUPFAM" id="SSF58104">
    <property type="entry name" value="Methyl-accepting chemotaxis protein (MCP) signaling domain"/>
    <property type="match status" value="1"/>
</dbReference>
<sequence length="644" mass="68581">MNIVFQPAIRLMRRLRLLPKFSLVTLLVLVPLLLVSALLIEELNRSIAFAEKERVGVRHARQVEDLLRLSQQHRALRHMVLGGNAAVRQQASQAQQAINAGMARLEADAAARAALGTGSSLEGIKRSWALLQAGLEQAKAKDSNAAHGALIEQLYKLNALIADRSNLTLDPQVNTHYLIVAFIKSFPEVADGVAEISGRGAAYIDTGLFEANEDVMLNAAVMVAERDLARISVQLDAMFRASPALRTALAPQEGAIRQAGAFLERVRNEVLKSVDQSSGARFHDAGRQALDGLYGFADAAAVRLDQALALRIERDVQRRNLILGGVLFTVLLALYLLVGFYASFSTEVRALDLAVGRAAGGDLSHRVRSDAMDEIGTLLNAFGEMNTGLARMAEEVRSGTRKMAVVSRDIAAGNADLSSRTEAQAGALAQTAAAMAVLTAAVRQNTDNAQQADRLALSASQIAASGGQAVERVVGTMDSITQSSRKIGDIIGVIDTIAFQTNLLALNAAVEAARAGEQGRGFAVVAAEVRSLAQRTAGAAREVKSLILDSIDKVDAGSAQVGAAGQTMHEIISSVKRVADIMQDITAASHQQRSGIENVNQTLVSMEQLTQRNAALVEQAADATESMHAQAMHVAQAVSMFKLE</sequence>
<keyword evidence="5" id="KW-0812">Transmembrane</keyword>
<keyword evidence="5" id="KW-0472">Membrane</keyword>
<dbReference type="GO" id="GO:0004888">
    <property type="term" value="F:transmembrane signaling receptor activity"/>
    <property type="evidence" value="ECO:0007669"/>
    <property type="project" value="InterPro"/>
</dbReference>
<feature type="domain" description="HAMP" evidence="7">
    <location>
        <begin position="342"/>
        <end position="394"/>
    </location>
</feature>
<dbReference type="OrthoDB" id="343520at2"/>
<dbReference type="FunFam" id="1.10.287.950:FF:000001">
    <property type="entry name" value="Methyl-accepting chemotaxis sensory transducer"/>
    <property type="match status" value="1"/>
</dbReference>
<keyword evidence="2" id="KW-0488">Methylation</keyword>
<dbReference type="InterPro" id="IPR003660">
    <property type="entry name" value="HAMP_dom"/>
</dbReference>
<dbReference type="PROSITE" id="PS50111">
    <property type="entry name" value="CHEMOTAXIS_TRANSDUC_2"/>
    <property type="match status" value="1"/>
</dbReference>
<comment type="subcellular location">
    <subcellularLocation>
        <location evidence="1">Membrane</location>
    </subcellularLocation>
</comment>
<dbReference type="GO" id="GO:0005886">
    <property type="term" value="C:plasma membrane"/>
    <property type="evidence" value="ECO:0007669"/>
    <property type="project" value="TreeGrafter"/>
</dbReference>
<evidence type="ECO:0000256" key="3">
    <source>
        <dbReference type="ARBA" id="ARBA00029447"/>
    </source>
</evidence>
<dbReference type="PANTHER" id="PTHR43531:SF14">
    <property type="entry name" value="METHYL-ACCEPTING CHEMOTAXIS PROTEIN I-RELATED"/>
    <property type="match status" value="1"/>
</dbReference>
<dbReference type="GO" id="GO:0006935">
    <property type="term" value="P:chemotaxis"/>
    <property type="evidence" value="ECO:0007669"/>
    <property type="project" value="InterPro"/>
</dbReference>
<accession>A0A3A3G592</accession>
<protein>
    <submittedName>
        <fullName evidence="8">Methyl-accepting chemotaxis protein</fullName>
    </submittedName>
</protein>
<proteinExistence type="inferred from homology"/>
<dbReference type="InterPro" id="IPR004090">
    <property type="entry name" value="Chemotax_Me-accpt_rcpt"/>
</dbReference>
<dbReference type="CDD" id="cd06225">
    <property type="entry name" value="HAMP"/>
    <property type="match status" value="1"/>
</dbReference>
<dbReference type="InterPro" id="IPR051310">
    <property type="entry name" value="MCP_chemotaxis"/>
</dbReference>
<evidence type="ECO:0000256" key="5">
    <source>
        <dbReference type="SAM" id="Phobius"/>
    </source>
</evidence>
<dbReference type="Pfam" id="PF00015">
    <property type="entry name" value="MCPsignal"/>
    <property type="match status" value="1"/>
</dbReference>
<feature type="transmembrane region" description="Helical" evidence="5">
    <location>
        <begin position="321"/>
        <end position="344"/>
    </location>
</feature>
<keyword evidence="4" id="KW-0807">Transducer</keyword>
<dbReference type="SMART" id="SM00283">
    <property type="entry name" value="MA"/>
    <property type="match status" value="1"/>
</dbReference>
<keyword evidence="9" id="KW-1185">Reference proteome</keyword>
<evidence type="ECO:0000259" key="7">
    <source>
        <dbReference type="PROSITE" id="PS50885"/>
    </source>
</evidence>
<dbReference type="Proteomes" id="UP000266327">
    <property type="component" value="Unassembled WGS sequence"/>
</dbReference>
<dbReference type="InterPro" id="IPR004089">
    <property type="entry name" value="MCPsignal_dom"/>
</dbReference>
<evidence type="ECO:0000313" key="9">
    <source>
        <dbReference type="Proteomes" id="UP000266327"/>
    </source>
</evidence>
<evidence type="ECO:0000256" key="2">
    <source>
        <dbReference type="ARBA" id="ARBA00022481"/>
    </source>
</evidence>
<dbReference type="RefSeq" id="WP_119785411.1">
    <property type="nucleotide sequence ID" value="NZ_QYUQ01000002.1"/>
</dbReference>
<dbReference type="Gene3D" id="1.10.287.950">
    <property type="entry name" value="Methyl-accepting chemotaxis protein"/>
    <property type="match status" value="1"/>
</dbReference>
<dbReference type="GO" id="GO:0007165">
    <property type="term" value="P:signal transduction"/>
    <property type="evidence" value="ECO:0007669"/>
    <property type="project" value="UniProtKB-KW"/>
</dbReference>
<evidence type="ECO:0000256" key="4">
    <source>
        <dbReference type="PROSITE-ProRule" id="PRU00284"/>
    </source>
</evidence>
<feature type="domain" description="Methyl-accepting transducer" evidence="6">
    <location>
        <begin position="399"/>
        <end position="628"/>
    </location>
</feature>
<comment type="similarity">
    <text evidence="3">Belongs to the methyl-accepting chemotaxis (MCP) protein family.</text>
</comment>
<evidence type="ECO:0000313" key="8">
    <source>
        <dbReference type="EMBL" id="RJG01949.1"/>
    </source>
</evidence>